<dbReference type="Pfam" id="PF03732">
    <property type="entry name" value="Retrotrans_gag"/>
    <property type="match status" value="1"/>
</dbReference>
<dbReference type="EMBL" id="JABFAD010000003">
    <property type="protein sequence ID" value="MBA0793960.1"/>
    <property type="molecule type" value="Genomic_DNA"/>
</dbReference>
<organism evidence="2 3">
    <name type="scientific">Gossypium harknessii</name>
    <dbReference type="NCBI Taxonomy" id="34285"/>
    <lineage>
        <taxon>Eukaryota</taxon>
        <taxon>Viridiplantae</taxon>
        <taxon>Streptophyta</taxon>
        <taxon>Embryophyta</taxon>
        <taxon>Tracheophyta</taxon>
        <taxon>Spermatophyta</taxon>
        <taxon>Magnoliopsida</taxon>
        <taxon>eudicotyledons</taxon>
        <taxon>Gunneridae</taxon>
        <taxon>Pentapetalae</taxon>
        <taxon>rosids</taxon>
        <taxon>malvids</taxon>
        <taxon>Malvales</taxon>
        <taxon>Malvaceae</taxon>
        <taxon>Malvoideae</taxon>
        <taxon>Gossypium</taxon>
    </lineage>
</organism>
<keyword evidence="3" id="KW-1185">Reference proteome</keyword>
<comment type="caution">
    <text evidence="2">The sequence shown here is derived from an EMBL/GenBank/DDBJ whole genome shotgun (WGS) entry which is preliminary data.</text>
</comment>
<protein>
    <recommendedName>
        <fullName evidence="1">Retrotransposon gag domain-containing protein</fullName>
    </recommendedName>
</protein>
<sequence length="102" mass="12063">MFLTDIGLLWWRGRTTDKRQCEIGTWQEFQCELKGEFYPEFAKEEARAKLQGITQRGTVGEHIREFKELMLQVLDVTEKEALLAFQNRLKSWVKQEVEQLGV</sequence>
<evidence type="ECO:0000313" key="2">
    <source>
        <dbReference type="EMBL" id="MBA0793960.1"/>
    </source>
</evidence>
<feature type="domain" description="Retrotransposon gag" evidence="1">
    <location>
        <begin position="2"/>
        <end position="87"/>
    </location>
</feature>
<accession>A0A7J9G8Q4</accession>
<reference evidence="2 3" key="1">
    <citation type="journal article" date="2019" name="Genome Biol. Evol.">
        <title>Insights into the evolution of the New World diploid cottons (Gossypium, subgenus Houzingenia) based on genome sequencing.</title>
        <authorList>
            <person name="Grover C.E."/>
            <person name="Arick M.A. 2nd"/>
            <person name="Thrash A."/>
            <person name="Conover J.L."/>
            <person name="Sanders W.S."/>
            <person name="Peterson D.G."/>
            <person name="Frelichowski J.E."/>
            <person name="Scheffler J.A."/>
            <person name="Scheffler B.E."/>
            <person name="Wendel J.F."/>
        </authorList>
    </citation>
    <scope>NUCLEOTIDE SEQUENCE [LARGE SCALE GENOMIC DNA]</scope>
    <source>
        <strain evidence="2">0</strain>
        <tissue evidence="2">Leaf</tissue>
    </source>
</reference>
<gene>
    <name evidence="2" type="ORF">Gohar_018334</name>
</gene>
<dbReference type="AlphaFoldDB" id="A0A7J9G8Q4"/>
<name>A0A7J9G8Q4_9ROSI</name>
<dbReference type="Proteomes" id="UP000593560">
    <property type="component" value="Unassembled WGS sequence"/>
</dbReference>
<proteinExistence type="predicted"/>
<dbReference type="InterPro" id="IPR005162">
    <property type="entry name" value="Retrotrans_gag_dom"/>
</dbReference>
<dbReference type="OrthoDB" id="996639at2759"/>
<evidence type="ECO:0000259" key="1">
    <source>
        <dbReference type="Pfam" id="PF03732"/>
    </source>
</evidence>
<evidence type="ECO:0000313" key="3">
    <source>
        <dbReference type="Proteomes" id="UP000593560"/>
    </source>
</evidence>